<reference evidence="2 3" key="1">
    <citation type="submission" date="2019-01" db="EMBL/GenBank/DDBJ databases">
        <authorList>
            <person name="Chen W.-M."/>
        </authorList>
    </citation>
    <scope>NUCLEOTIDE SEQUENCE [LARGE SCALE GENOMIC DNA]</scope>
    <source>
        <strain evidence="2 3">ICH-3</strain>
    </source>
</reference>
<proteinExistence type="predicted"/>
<evidence type="ECO:0000313" key="2">
    <source>
        <dbReference type="EMBL" id="RVT49778.1"/>
    </source>
</evidence>
<organism evidence="2 3">
    <name type="scientific">Rubrivivax albus</name>
    <dbReference type="NCBI Taxonomy" id="2499835"/>
    <lineage>
        <taxon>Bacteria</taxon>
        <taxon>Pseudomonadati</taxon>
        <taxon>Pseudomonadota</taxon>
        <taxon>Betaproteobacteria</taxon>
        <taxon>Burkholderiales</taxon>
        <taxon>Sphaerotilaceae</taxon>
        <taxon>Rubrivivax</taxon>
    </lineage>
</organism>
<comment type="caution">
    <text evidence="2">The sequence shown here is derived from an EMBL/GenBank/DDBJ whole genome shotgun (WGS) entry which is preliminary data.</text>
</comment>
<protein>
    <recommendedName>
        <fullName evidence="1">Putative heavy-metal chelation domain-containing protein</fullName>
    </recommendedName>
</protein>
<dbReference type="Gene3D" id="3.40.50.11590">
    <property type="match status" value="1"/>
</dbReference>
<dbReference type="InterPro" id="IPR007161">
    <property type="entry name" value="DUF364"/>
</dbReference>
<sequence length="280" mass="29047">MNAPGYVTESLALLQAFAGRAPLPRVKALHLPPPPPPGGMRGEFCALELEDGSLGLSYVLLGDTWAQLTAHAASHLQAGDDPLVVAQGYASGSTLVRTIGFAAVNALTRCLCTRAGFVPPSSRDSLGQLDPQPGETIGMVGHFTPLLPRLTAAGAQVVVLELREDLVGERDGVRVTLDAAELRGCRKVLATGTLLLNHTLEPVLAQCAAAERLVLVGPSVGGPPDPLFARGITLLGGSWVEDPAAFIDTLTAGTPAGGSLRKAALAPADWPGWDALLRRL</sequence>
<dbReference type="SUPFAM" id="SSF159713">
    <property type="entry name" value="Dhaf3308-like"/>
    <property type="match status" value="1"/>
</dbReference>
<dbReference type="Pfam" id="PF04016">
    <property type="entry name" value="DUF364"/>
    <property type="match status" value="1"/>
</dbReference>
<gene>
    <name evidence="2" type="ORF">ENE75_19260</name>
</gene>
<keyword evidence="3" id="KW-1185">Reference proteome</keyword>
<dbReference type="AlphaFoldDB" id="A0A437JS48"/>
<dbReference type="Proteomes" id="UP000288178">
    <property type="component" value="Unassembled WGS sequence"/>
</dbReference>
<dbReference type="OrthoDB" id="6398618at2"/>
<dbReference type="EMBL" id="SACT01000007">
    <property type="protein sequence ID" value="RVT49778.1"/>
    <property type="molecule type" value="Genomic_DNA"/>
</dbReference>
<evidence type="ECO:0000259" key="1">
    <source>
        <dbReference type="Pfam" id="PF04016"/>
    </source>
</evidence>
<dbReference type="RefSeq" id="WP_128199950.1">
    <property type="nucleotide sequence ID" value="NZ_SACT01000007.1"/>
</dbReference>
<name>A0A437JS48_9BURK</name>
<feature type="domain" description="Putative heavy-metal chelation" evidence="1">
    <location>
        <begin position="129"/>
        <end position="254"/>
    </location>
</feature>
<accession>A0A437JS48</accession>
<evidence type="ECO:0000313" key="3">
    <source>
        <dbReference type="Proteomes" id="UP000288178"/>
    </source>
</evidence>